<gene>
    <name evidence="5" type="ORF">QTG54_002963</name>
</gene>
<evidence type="ECO:0000256" key="1">
    <source>
        <dbReference type="ARBA" id="ARBA00022574"/>
    </source>
</evidence>
<dbReference type="Pfam" id="PF23414">
    <property type="entry name" value="Beta-prop_EML_2"/>
    <property type="match status" value="2"/>
</dbReference>
<dbReference type="SMART" id="SM00320">
    <property type="entry name" value="WD40"/>
    <property type="match status" value="13"/>
</dbReference>
<comment type="caution">
    <text evidence="5">The sequence shown here is derived from an EMBL/GenBank/DDBJ whole genome shotgun (WGS) entry which is preliminary data.</text>
</comment>
<evidence type="ECO:0000256" key="2">
    <source>
        <dbReference type="ARBA" id="ARBA00022737"/>
    </source>
</evidence>
<reference evidence="5" key="1">
    <citation type="submission" date="2023-06" db="EMBL/GenBank/DDBJ databases">
        <title>Survivors Of The Sea: Transcriptome response of Skeletonema marinoi to long-term dormancy.</title>
        <authorList>
            <person name="Pinder M.I.M."/>
            <person name="Kourtchenko O."/>
            <person name="Robertson E.K."/>
            <person name="Larsson T."/>
            <person name="Maumus F."/>
            <person name="Osuna-Cruz C.M."/>
            <person name="Vancaester E."/>
            <person name="Stenow R."/>
            <person name="Vandepoele K."/>
            <person name="Ploug H."/>
            <person name="Bruchert V."/>
            <person name="Godhe A."/>
            <person name="Topel M."/>
        </authorList>
    </citation>
    <scope>NUCLEOTIDE SEQUENCE</scope>
    <source>
        <strain evidence="5">R05AC</strain>
    </source>
</reference>
<dbReference type="GO" id="GO:0008017">
    <property type="term" value="F:microtubule binding"/>
    <property type="evidence" value="ECO:0007669"/>
    <property type="project" value="TreeGrafter"/>
</dbReference>
<keyword evidence="6" id="KW-1185">Reference proteome</keyword>
<organism evidence="5 6">
    <name type="scientific">Skeletonema marinoi</name>
    <dbReference type="NCBI Taxonomy" id="267567"/>
    <lineage>
        <taxon>Eukaryota</taxon>
        <taxon>Sar</taxon>
        <taxon>Stramenopiles</taxon>
        <taxon>Ochrophyta</taxon>
        <taxon>Bacillariophyta</taxon>
        <taxon>Coscinodiscophyceae</taxon>
        <taxon>Thalassiosirophycidae</taxon>
        <taxon>Thalassiosirales</taxon>
        <taxon>Skeletonemataceae</taxon>
        <taxon>Skeletonema</taxon>
        <taxon>Skeletonema marinoi-dohrnii complex</taxon>
    </lineage>
</organism>
<dbReference type="Pfam" id="PF00400">
    <property type="entry name" value="WD40"/>
    <property type="match status" value="1"/>
</dbReference>
<name>A0AAD8YJL8_9STRA</name>
<dbReference type="EMBL" id="JATAAI010000004">
    <property type="protein sequence ID" value="KAK1746356.1"/>
    <property type="molecule type" value="Genomic_DNA"/>
</dbReference>
<dbReference type="InterPro" id="IPR015943">
    <property type="entry name" value="WD40/YVTN_repeat-like_dom_sf"/>
</dbReference>
<dbReference type="InterPro" id="IPR036322">
    <property type="entry name" value="WD40_repeat_dom_sf"/>
</dbReference>
<feature type="domain" description="EF-hand" evidence="4">
    <location>
        <begin position="60"/>
        <end position="95"/>
    </location>
</feature>
<dbReference type="Proteomes" id="UP001224775">
    <property type="component" value="Unassembled WGS sequence"/>
</dbReference>
<dbReference type="InterPro" id="IPR001680">
    <property type="entry name" value="WD40_rpt"/>
</dbReference>
<proteinExistence type="predicted"/>
<evidence type="ECO:0000313" key="6">
    <source>
        <dbReference type="Proteomes" id="UP001224775"/>
    </source>
</evidence>
<dbReference type="Gene3D" id="1.10.238.10">
    <property type="entry name" value="EF-hand"/>
    <property type="match status" value="1"/>
</dbReference>
<dbReference type="PROSITE" id="PS50294">
    <property type="entry name" value="WD_REPEATS_REGION"/>
    <property type="match status" value="1"/>
</dbReference>
<dbReference type="PROSITE" id="PS50082">
    <property type="entry name" value="WD_REPEATS_2"/>
    <property type="match status" value="1"/>
</dbReference>
<dbReference type="InterPro" id="IPR011992">
    <property type="entry name" value="EF-hand-dom_pair"/>
</dbReference>
<keyword evidence="2" id="KW-0677">Repeat</keyword>
<evidence type="ECO:0000259" key="4">
    <source>
        <dbReference type="PROSITE" id="PS50222"/>
    </source>
</evidence>
<accession>A0AAD8YJL8</accession>
<dbReference type="Gene3D" id="2.130.10.10">
    <property type="entry name" value="YVTN repeat-like/Quinoprotein amine dehydrogenase"/>
    <property type="match status" value="4"/>
</dbReference>
<dbReference type="PROSITE" id="PS50222">
    <property type="entry name" value="EF_HAND_2"/>
    <property type="match status" value="1"/>
</dbReference>
<dbReference type="InterPro" id="IPR055442">
    <property type="entry name" value="Beta-prop_EML-like_2nd"/>
</dbReference>
<dbReference type="GO" id="GO:0005509">
    <property type="term" value="F:calcium ion binding"/>
    <property type="evidence" value="ECO:0007669"/>
    <property type="project" value="InterPro"/>
</dbReference>
<dbReference type="SUPFAM" id="SSF50978">
    <property type="entry name" value="WD40 repeat-like"/>
    <property type="match status" value="2"/>
</dbReference>
<dbReference type="SUPFAM" id="SSF47473">
    <property type="entry name" value="EF-hand"/>
    <property type="match status" value="1"/>
</dbReference>
<dbReference type="PANTHER" id="PTHR13720:SF33">
    <property type="entry name" value="HELP DOMAIN-CONTAINING PROTEIN"/>
    <property type="match status" value="1"/>
</dbReference>
<dbReference type="InterPro" id="IPR050630">
    <property type="entry name" value="WD_repeat_EMAP"/>
</dbReference>
<protein>
    <submittedName>
        <fullName evidence="5">WD40 repeat domain-containing protein</fullName>
    </submittedName>
</protein>
<keyword evidence="1 3" id="KW-0853">WD repeat</keyword>
<dbReference type="PANTHER" id="PTHR13720">
    <property type="entry name" value="WD-40 REPEAT PROTEIN"/>
    <property type="match status" value="1"/>
</dbReference>
<feature type="repeat" description="WD" evidence="3">
    <location>
        <begin position="1214"/>
        <end position="1246"/>
    </location>
</feature>
<evidence type="ECO:0000256" key="3">
    <source>
        <dbReference type="PROSITE-ProRule" id="PRU00221"/>
    </source>
</evidence>
<dbReference type="SUPFAM" id="SSF50998">
    <property type="entry name" value="Quinoprotein alcohol dehydrogenase-like"/>
    <property type="match status" value="1"/>
</dbReference>
<dbReference type="InterPro" id="IPR002048">
    <property type="entry name" value="EF_hand_dom"/>
</dbReference>
<dbReference type="InterPro" id="IPR011047">
    <property type="entry name" value="Quinoprotein_ADH-like_sf"/>
</dbReference>
<evidence type="ECO:0000313" key="5">
    <source>
        <dbReference type="EMBL" id="KAK1746356.1"/>
    </source>
</evidence>
<sequence>MELEQILQLGLHEYFSDENVREHSNALFALFNADTLPGCDCDEIDSFELLGTLCLTSGMPLKEKAQFLFDLFDLNEKGELRINEVTLAFRSLVSGTKKIAVDATMLTEDTDQIDTDQVALEAFELIMPDSLKYSLAMADDQKLTRQKFFDYVFNCPEAVSFMNCYDDIIGTKDPVAAPLHLMANKEDEQETKEQHALSEPWRDQQRFLRPEIADERPSPPPMDGLRLDHVCGRNSGTEAVYTSDGDVLYAAGAMVVKIVADGDGYNQEFFNEHSNRVSSLAIFNVNDEMRDMVASSDTGGDDCKVCVWASCTLSSQVTFSTRHKNGLSTLSFSPSGELLLTMGNKEMNSTIGVYKWRERRLLFTARLPGLGFYDCSFLSSDNSFGICGKDLVHFWTKSESHEPYRHCRGSTRLFPSQVQMTSIACVDGAVVTGSTSGTLWLWEGRVLVKRVEVFRFPITKLFASSAGLFVSTQDGTIHLLSKELALQRRLDPFSRSDSHDIETLCWDTNREKLLVGDSSNCLREIDLNSASKFVMGCHSTCHSALTDFTVDTLNDKIITVGEDGFVRLWDKDARVILQQHNLERGLSCIAYNQGADQVAVGFCKSDNCCSSDKTDVAFVILCGNDLTNIIHHGHNSQKTLTVCKFSNNGKFVAFGAKDCGIYIHSTDKDFPLVAKARGHSAPILTFDFGCADDSPDSASFIRSNSINGEALYWSTHAKKQTPLSQRHTRWESQSCIFGWYLEGAHDLCAEENSTCITSCCPLSDRSIVVGDSSGRLRVLPNPARSKDTVYLQFSTHHGKVQKIERCGDTLYTLGSDDSCLCMWKVSSLTWPPTMPPSLYNDHVIIDEKKEDQHLSVSLALATAQMEDLDFSTSHAEKTSSTHKPLRPWMRSIVPPSNYTPQLGPLPDGRLVLERIHGYDGHNAKNNLHYISSGESIVYSVGKTLVRYDEEGDTQHFRSVEGRINCLAVHQERSLCAIGQEDAEQGIVIVALKTMNYMSLCKSTAKGIQCLDFDESGRFLLALGGNRLTIYDVDNEVMIASTLTHATETLDVRFTTAANTLVEVGRNLVRLWFIKGSDMRFEEVDMSTMQNPTTFYTCVGWIDNDLIVGASTGDVIRFAGVTPISKIKAHTSKITNISSVAGGTFAISAANSVKLYDSKCRCIIAVDTEVLGVRHQISSLSWHSDTRKILIGTEGNEVWELSSKDGSNINDGPLVSAHASSPMAISAHPNGTTFATVADDGFLRVWNDENTSLDLAMPSRACAYSPDGRMLAVGFGKPVKDTAKTINGKWVIIDVSGRSYCIIAERRDSRKFIREMKWYSNGDRLAVGSDKIYVYQLASETNPALKVDISLVSTIDMNSPPIHFDFSKDGKYLRVNSEANELMWFEADPAIRISEASLMKDTEWESDTCVFGWNVQGTHHPRDRM</sequence>